<name>A0A8T2JNR4_9PIPI</name>
<keyword evidence="15" id="KW-1185">Reference proteome</keyword>
<keyword evidence="8 12" id="KW-0472">Membrane</keyword>
<evidence type="ECO:0000256" key="12">
    <source>
        <dbReference type="RuleBase" id="RU004424"/>
    </source>
</evidence>
<keyword evidence="9 12" id="KW-0675">Receptor</keyword>
<dbReference type="Pfam" id="PF05296">
    <property type="entry name" value="TAS2R"/>
    <property type="match status" value="1"/>
</dbReference>
<dbReference type="EMBL" id="JAACNH010000004">
    <property type="protein sequence ID" value="KAG8445892.1"/>
    <property type="molecule type" value="Genomic_DNA"/>
</dbReference>
<evidence type="ECO:0000256" key="10">
    <source>
        <dbReference type="ARBA" id="ARBA00023224"/>
    </source>
</evidence>
<evidence type="ECO:0000256" key="6">
    <source>
        <dbReference type="ARBA" id="ARBA00022989"/>
    </source>
</evidence>
<evidence type="ECO:0000256" key="5">
    <source>
        <dbReference type="ARBA" id="ARBA00022692"/>
    </source>
</evidence>
<dbReference type="OrthoDB" id="8876749at2759"/>
<gene>
    <name evidence="14" type="ORF">GDO86_010617</name>
</gene>
<evidence type="ECO:0000256" key="3">
    <source>
        <dbReference type="ARBA" id="ARBA00022480"/>
    </source>
</evidence>
<feature type="non-terminal residue" evidence="14">
    <location>
        <position position="274"/>
    </location>
</feature>
<feature type="transmembrane region" description="Helical" evidence="13">
    <location>
        <begin position="103"/>
        <end position="124"/>
    </location>
</feature>
<evidence type="ECO:0000256" key="2">
    <source>
        <dbReference type="ARBA" id="ARBA00007376"/>
    </source>
</evidence>
<dbReference type="GO" id="GO:0004930">
    <property type="term" value="F:G protein-coupled receptor activity"/>
    <property type="evidence" value="ECO:0007669"/>
    <property type="project" value="UniProtKB-KW"/>
</dbReference>
<evidence type="ECO:0000256" key="9">
    <source>
        <dbReference type="ARBA" id="ARBA00023170"/>
    </source>
</evidence>
<sequence>MVVNGFIIGTYLLEWTAKKSLHTTDSILLCLDLTRWIWNLISVLWYLPDLTYEVYMYFNAFWIYFNWSSLWFVSLLTVVYCVKITNYNNIIFVYVKTNISKGLKWLILGNLMISLAFTFMNWYIMNIPLNSWNNTIEISPNSTQPDIQVASVFTVSMWIYYLTSCLPFFMFCAAVLLLIASLWSHIRQIKSSETGFAGSHLKAHFSVLEKMVFSFILYIAYFVSDSLSLLSVDTLTVWSILSFTMPPFLSSFYSGFLIYSNTRLKKMFIDGWRK</sequence>
<dbReference type="PANTHER" id="PTHR11394:SF152">
    <property type="entry name" value="TASTE RECEPTOR TYPE 2"/>
    <property type="match status" value="1"/>
</dbReference>
<feature type="transmembrane region" description="Helical" evidence="13">
    <location>
        <begin position="60"/>
        <end position="82"/>
    </location>
</feature>
<comment type="subcellular location">
    <subcellularLocation>
        <location evidence="1 12">Membrane</location>
        <topology evidence="1 12">Multi-pass membrane protein</topology>
    </subcellularLocation>
</comment>
<dbReference type="AlphaFoldDB" id="A0A8T2JNR4"/>
<feature type="transmembrane region" description="Helical" evidence="13">
    <location>
        <begin position="158"/>
        <end position="183"/>
    </location>
</feature>
<proteinExistence type="inferred from homology"/>
<dbReference type="GO" id="GO:0016020">
    <property type="term" value="C:membrane"/>
    <property type="evidence" value="ECO:0007669"/>
    <property type="project" value="UniProtKB-SubCell"/>
</dbReference>
<comment type="caution">
    <text evidence="14">The sequence shown here is derived from an EMBL/GenBank/DDBJ whole genome shotgun (WGS) entry which is preliminary data.</text>
</comment>
<keyword evidence="6 13" id="KW-1133">Transmembrane helix</keyword>
<accession>A0A8T2JNR4</accession>
<keyword evidence="4 12" id="KW-0716">Sensory transduction</keyword>
<dbReference type="InterPro" id="IPR007960">
    <property type="entry name" value="TAS2R"/>
</dbReference>
<evidence type="ECO:0000256" key="13">
    <source>
        <dbReference type="SAM" id="Phobius"/>
    </source>
</evidence>
<feature type="transmembrane region" description="Helical" evidence="13">
    <location>
        <begin position="203"/>
        <end position="223"/>
    </location>
</feature>
<evidence type="ECO:0000256" key="11">
    <source>
        <dbReference type="RuleBase" id="RU004423"/>
    </source>
</evidence>
<evidence type="ECO:0000256" key="4">
    <source>
        <dbReference type="ARBA" id="ARBA00022606"/>
    </source>
</evidence>
<feature type="transmembrane region" description="Helical" evidence="13">
    <location>
        <begin position="235"/>
        <end position="259"/>
    </location>
</feature>
<keyword evidence="7 12" id="KW-0297">G-protein coupled receptor</keyword>
<organism evidence="14 15">
    <name type="scientific">Hymenochirus boettgeri</name>
    <name type="common">Congo dwarf clawed frog</name>
    <dbReference type="NCBI Taxonomy" id="247094"/>
    <lineage>
        <taxon>Eukaryota</taxon>
        <taxon>Metazoa</taxon>
        <taxon>Chordata</taxon>
        <taxon>Craniata</taxon>
        <taxon>Vertebrata</taxon>
        <taxon>Euteleostomi</taxon>
        <taxon>Amphibia</taxon>
        <taxon>Batrachia</taxon>
        <taxon>Anura</taxon>
        <taxon>Pipoidea</taxon>
        <taxon>Pipidae</taxon>
        <taxon>Pipinae</taxon>
        <taxon>Hymenochirus</taxon>
    </lineage>
</organism>
<protein>
    <recommendedName>
        <fullName evidence="12">Taste receptor type 2</fullName>
    </recommendedName>
</protein>
<dbReference type="PANTHER" id="PTHR11394">
    <property type="entry name" value="TASTE RECEPTOR TYPE 2"/>
    <property type="match status" value="1"/>
</dbReference>
<keyword evidence="10 12" id="KW-0807">Transducer</keyword>
<comment type="similarity">
    <text evidence="2 11">Belongs to the G-protein coupled receptor T2R family.</text>
</comment>
<evidence type="ECO:0000256" key="7">
    <source>
        <dbReference type="ARBA" id="ARBA00023040"/>
    </source>
</evidence>
<reference evidence="14" key="1">
    <citation type="thesis" date="2020" institute="ProQuest LLC" country="789 East Eisenhower Parkway, Ann Arbor, MI, USA">
        <title>Comparative Genomics and Chromosome Evolution.</title>
        <authorList>
            <person name="Mudd A.B."/>
        </authorList>
    </citation>
    <scope>NUCLEOTIDE SEQUENCE</scope>
    <source>
        <strain evidence="14">Female2</strain>
        <tissue evidence="14">Blood</tissue>
    </source>
</reference>
<evidence type="ECO:0000313" key="14">
    <source>
        <dbReference type="EMBL" id="KAG8445892.1"/>
    </source>
</evidence>
<keyword evidence="3 12" id="KW-0919">Taste</keyword>
<keyword evidence="5 12" id="KW-0812">Transmembrane</keyword>
<evidence type="ECO:0000256" key="8">
    <source>
        <dbReference type="ARBA" id="ARBA00023136"/>
    </source>
</evidence>
<evidence type="ECO:0000256" key="1">
    <source>
        <dbReference type="ARBA" id="ARBA00004141"/>
    </source>
</evidence>
<evidence type="ECO:0000313" key="15">
    <source>
        <dbReference type="Proteomes" id="UP000812440"/>
    </source>
</evidence>
<dbReference type="GO" id="GO:0033038">
    <property type="term" value="F:bitter taste receptor activity"/>
    <property type="evidence" value="ECO:0007669"/>
    <property type="project" value="InterPro"/>
</dbReference>
<dbReference type="Proteomes" id="UP000812440">
    <property type="component" value="Chromosome 5"/>
</dbReference>